<dbReference type="EMBL" id="LABZ01000083">
    <property type="protein sequence ID" value="KMO41330.1"/>
    <property type="molecule type" value="Genomic_DNA"/>
</dbReference>
<keyword evidence="1" id="KW-0732">Signal</keyword>
<proteinExistence type="predicted"/>
<evidence type="ECO:0000256" key="1">
    <source>
        <dbReference type="SAM" id="SignalP"/>
    </source>
</evidence>
<dbReference type="RefSeq" id="WP_048451292.1">
    <property type="nucleotide sequence ID" value="NZ_LABZ01000083.1"/>
</dbReference>
<accession>A0A0J6T1K6</accession>
<name>A0A0J6T1K6_9HYPH</name>
<dbReference type="AlphaFoldDB" id="A0A0J6T1K6"/>
<evidence type="ECO:0000313" key="3">
    <source>
        <dbReference type="Proteomes" id="UP000036449"/>
    </source>
</evidence>
<dbReference type="Pfam" id="PF14247">
    <property type="entry name" value="DUF4344"/>
    <property type="match status" value="1"/>
</dbReference>
<dbReference type="OrthoDB" id="935695at2"/>
<organism evidence="2 3">
    <name type="scientific">Methylobacterium tarhaniae</name>
    <dbReference type="NCBI Taxonomy" id="1187852"/>
    <lineage>
        <taxon>Bacteria</taxon>
        <taxon>Pseudomonadati</taxon>
        <taxon>Pseudomonadota</taxon>
        <taxon>Alphaproteobacteria</taxon>
        <taxon>Hyphomicrobiales</taxon>
        <taxon>Methylobacteriaceae</taxon>
        <taxon>Methylobacterium</taxon>
    </lineage>
</organism>
<reference evidence="2 3" key="1">
    <citation type="submission" date="2015-03" db="EMBL/GenBank/DDBJ databases">
        <title>Genome sequencing of Methylobacterium tarhaniae DSM 25844.</title>
        <authorList>
            <person name="Chaudhry V."/>
            <person name="Patil P.B."/>
        </authorList>
    </citation>
    <scope>NUCLEOTIDE SEQUENCE [LARGE SCALE GENOMIC DNA]</scope>
    <source>
        <strain evidence="2 3">DSM 25844</strain>
    </source>
</reference>
<gene>
    <name evidence="2" type="ORF">VQ03_12975</name>
</gene>
<feature type="signal peptide" evidence="1">
    <location>
        <begin position="1"/>
        <end position="21"/>
    </location>
</feature>
<feature type="chain" id="PRO_5005281681" description="Metallopeptidase DUF4344" evidence="1">
    <location>
        <begin position="22"/>
        <end position="288"/>
    </location>
</feature>
<evidence type="ECO:0000313" key="2">
    <source>
        <dbReference type="EMBL" id="KMO41330.1"/>
    </source>
</evidence>
<protein>
    <recommendedName>
        <fullName evidence="4">Metallopeptidase DUF4344</fullName>
    </recommendedName>
</protein>
<comment type="caution">
    <text evidence="2">The sequence shown here is derived from an EMBL/GenBank/DDBJ whole genome shotgun (WGS) entry which is preliminary data.</text>
</comment>
<sequence length="288" mass="31367">MRRLVGLVAALSLAVVAPARAVQVRSVQVPSVQVREAGIRIAYDRPAEPAARAVYRDLKRRRVLEGLRTAIGGVRLPRTLTLRLSACGGDANAWYDPRTQTITVCYGYVISVIEAQARVPAKPPQPGAPRRDAVAGPVAQVFLHEAGHALFDLLDVPVLGREEDAADQFAALVLLELPPAEARYAIDGITRLLLGQAAEEDADILLADDHSLALQRLANLLCLAYGADRRAFGDLVGSRALPAFRAARCAAEYGLAAASLARLFRRHLRSGATERTRIRRAFRWMFRP</sequence>
<dbReference type="PATRIC" id="fig|1187852.3.peg.6598"/>
<evidence type="ECO:0008006" key="4">
    <source>
        <dbReference type="Google" id="ProtNLM"/>
    </source>
</evidence>
<keyword evidence="3" id="KW-1185">Reference proteome</keyword>
<dbReference type="InterPro" id="IPR025644">
    <property type="entry name" value="DUF4344"/>
</dbReference>
<dbReference type="Proteomes" id="UP000036449">
    <property type="component" value="Unassembled WGS sequence"/>
</dbReference>